<keyword evidence="4 8" id="KW-0067">ATP-binding</keyword>
<dbReference type="CDD" id="cd03214">
    <property type="entry name" value="ABC_Iron-Siderophores_B12_Hemin"/>
    <property type="match status" value="1"/>
</dbReference>
<organism evidence="8 9">
    <name type="scientific">Methylosinus trichosporium (strain ATCC 35070 / NCIMB 11131 / UNIQEM 75 / OB3b)</name>
    <dbReference type="NCBI Taxonomy" id="595536"/>
    <lineage>
        <taxon>Bacteria</taxon>
        <taxon>Pseudomonadati</taxon>
        <taxon>Pseudomonadota</taxon>
        <taxon>Alphaproteobacteria</taxon>
        <taxon>Hyphomicrobiales</taxon>
        <taxon>Methylocystaceae</taxon>
        <taxon>Methylosinus</taxon>
    </lineage>
</organism>
<evidence type="ECO:0000256" key="6">
    <source>
        <dbReference type="ARBA" id="ARBA00037066"/>
    </source>
</evidence>
<comment type="similarity">
    <text evidence="1">Belongs to the ABC transporter superfamily.</text>
</comment>
<evidence type="ECO:0000256" key="4">
    <source>
        <dbReference type="ARBA" id="ARBA00022840"/>
    </source>
</evidence>
<keyword evidence="5" id="KW-1278">Translocase</keyword>
<dbReference type="PROSITE" id="PS50893">
    <property type="entry name" value="ABC_TRANSPORTER_2"/>
    <property type="match status" value="1"/>
</dbReference>
<dbReference type="AlphaFoldDB" id="A0A2D2D3E9"/>
<reference evidence="9" key="1">
    <citation type="submission" date="2017-10" db="EMBL/GenBank/DDBJ databases">
        <title>Completed PacBio SMRT sequence of Methylosinus trichosporium OB3b reveals presence of a third large plasmid.</title>
        <authorList>
            <person name="Charles T.C."/>
            <person name="Lynch M.D.J."/>
            <person name="Heil J.R."/>
            <person name="Cheng J."/>
        </authorList>
    </citation>
    <scope>NUCLEOTIDE SEQUENCE [LARGE SCALE GENOMIC DNA]</scope>
    <source>
        <strain evidence="9">OB3b</strain>
    </source>
</reference>
<dbReference type="InterPro" id="IPR017871">
    <property type="entry name" value="ABC_transporter-like_CS"/>
</dbReference>
<sequence>MSALRVRGLGVDLGGAAILRDLDLDARAGALVGLLGPNGAGKSTLLRALCRLIPIRSGEIAWDGRPLARMSARERATRLAFLPQGQTLHWPISVRRLVELGRLPRLGPLGRIGAADEVAVAAAMAAADVAHLAERAATSLSGGERARALLARALAVEAPALLADEPTASLDPHHAVAIMETLRRIAREGRLVLAVTHDLGLAQRFCDRIILIDEGRIVADGAPDAALTPERLRAVYRVDPAVLTGWTPARQDQPRPL</sequence>
<proteinExistence type="inferred from homology"/>
<dbReference type="FunFam" id="3.40.50.300:FF:000134">
    <property type="entry name" value="Iron-enterobactin ABC transporter ATP-binding protein"/>
    <property type="match status" value="1"/>
</dbReference>
<dbReference type="Proteomes" id="UP000230709">
    <property type="component" value="Chromosome"/>
</dbReference>
<keyword evidence="3" id="KW-0547">Nucleotide-binding</keyword>
<evidence type="ECO:0000313" key="8">
    <source>
        <dbReference type="EMBL" id="ATQ69532.1"/>
    </source>
</evidence>
<comment type="function">
    <text evidence="6">Part of the ABC transporter complex HmuTUV involved in hemin import. Responsible for energy coupling to the transport system.</text>
</comment>
<dbReference type="RefSeq" id="WP_003610293.1">
    <property type="nucleotide sequence ID" value="NZ_ADVE02000001.1"/>
</dbReference>
<dbReference type="GO" id="GO:0016887">
    <property type="term" value="F:ATP hydrolysis activity"/>
    <property type="evidence" value="ECO:0007669"/>
    <property type="project" value="InterPro"/>
</dbReference>
<dbReference type="SMART" id="SM00382">
    <property type="entry name" value="AAA"/>
    <property type="match status" value="1"/>
</dbReference>
<accession>A0A2D2D3E9</accession>
<evidence type="ECO:0000256" key="1">
    <source>
        <dbReference type="ARBA" id="ARBA00005417"/>
    </source>
</evidence>
<dbReference type="Gene3D" id="3.40.50.300">
    <property type="entry name" value="P-loop containing nucleotide triphosphate hydrolases"/>
    <property type="match status" value="1"/>
</dbReference>
<dbReference type="KEGG" id="mtw:CQW49_17835"/>
<dbReference type="InterPro" id="IPR027417">
    <property type="entry name" value="P-loop_NTPase"/>
</dbReference>
<gene>
    <name evidence="8" type="ORF">CQW49_17835</name>
</gene>
<dbReference type="PANTHER" id="PTHR42794">
    <property type="entry name" value="HEMIN IMPORT ATP-BINDING PROTEIN HMUV"/>
    <property type="match status" value="1"/>
</dbReference>
<dbReference type="PROSITE" id="PS00211">
    <property type="entry name" value="ABC_TRANSPORTER_1"/>
    <property type="match status" value="1"/>
</dbReference>
<dbReference type="STRING" id="595536.GCA_000178815_01612"/>
<keyword evidence="9" id="KW-1185">Reference proteome</keyword>
<evidence type="ECO:0000259" key="7">
    <source>
        <dbReference type="PROSITE" id="PS50893"/>
    </source>
</evidence>
<evidence type="ECO:0000256" key="5">
    <source>
        <dbReference type="ARBA" id="ARBA00022967"/>
    </source>
</evidence>
<dbReference type="Pfam" id="PF00005">
    <property type="entry name" value="ABC_tran"/>
    <property type="match status" value="1"/>
</dbReference>
<evidence type="ECO:0000313" key="9">
    <source>
        <dbReference type="Proteomes" id="UP000230709"/>
    </source>
</evidence>
<dbReference type="EMBL" id="CP023737">
    <property type="protein sequence ID" value="ATQ69532.1"/>
    <property type="molecule type" value="Genomic_DNA"/>
</dbReference>
<feature type="domain" description="ABC transporter" evidence="7">
    <location>
        <begin position="4"/>
        <end position="239"/>
    </location>
</feature>
<keyword evidence="2" id="KW-0813">Transport</keyword>
<evidence type="ECO:0000256" key="2">
    <source>
        <dbReference type="ARBA" id="ARBA00022448"/>
    </source>
</evidence>
<dbReference type="InterPro" id="IPR003439">
    <property type="entry name" value="ABC_transporter-like_ATP-bd"/>
</dbReference>
<protein>
    <submittedName>
        <fullName evidence="8">ABC transporter ATP-binding protein</fullName>
    </submittedName>
</protein>
<dbReference type="PANTHER" id="PTHR42794:SF1">
    <property type="entry name" value="HEMIN IMPORT ATP-BINDING PROTEIN HMUV"/>
    <property type="match status" value="1"/>
</dbReference>
<dbReference type="GO" id="GO:0005524">
    <property type="term" value="F:ATP binding"/>
    <property type="evidence" value="ECO:0007669"/>
    <property type="project" value="UniProtKB-KW"/>
</dbReference>
<evidence type="ECO:0000256" key="3">
    <source>
        <dbReference type="ARBA" id="ARBA00022741"/>
    </source>
</evidence>
<dbReference type="SUPFAM" id="SSF52540">
    <property type="entry name" value="P-loop containing nucleoside triphosphate hydrolases"/>
    <property type="match status" value="1"/>
</dbReference>
<dbReference type="InterPro" id="IPR003593">
    <property type="entry name" value="AAA+_ATPase"/>
</dbReference>
<name>A0A2D2D3E9_METT3</name>